<gene>
    <name evidence="3" type="ORF">GF339_20715</name>
</gene>
<sequence length="109" mass="11410">MDLGLTGKVAVITGGSVGIGLAVAEGLAQEGVHLALCARNEERLLTVAQDLKKKFDVNVIGVRTDVTSVDDITTLTSRVEQEFGGADILINNAGTGSAEKIMDAPDEKW</sequence>
<comment type="caution">
    <text evidence="3">The sequence shown here is derived from an EMBL/GenBank/DDBJ whole genome shotgun (WGS) entry which is preliminary data.</text>
</comment>
<dbReference type="PANTHER" id="PTHR43115">
    <property type="entry name" value="DEHYDROGENASE/REDUCTASE SDR FAMILY MEMBER 11"/>
    <property type="match status" value="1"/>
</dbReference>
<dbReference type="SUPFAM" id="SSF51735">
    <property type="entry name" value="NAD(P)-binding Rossmann-fold domains"/>
    <property type="match status" value="1"/>
</dbReference>
<protein>
    <submittedName>
        <fullName evidence="3">SDR family NAD(P)-dependent oxidoreductase</fullName>
    </submittedName>
</protein>
<name>A0A9D5JZV3_9BACT</name>
<dbReference type="InterPro" id="IPR002347">
    <property type="entry name" value="SDR_fam"/>
</dbReference>
<accession>A0A9D5JZV3</accession>
<dbReference type="PANTHER" id="PTHR43115:SF4">
    <property type="entry name" value="DEHYDROGENASE_REDUCTASE SDR FAMILY MEMBER 11"/>
    <property type="match status" value="1"/>
</dbReference>
<feature type="non-terminal residue" evidence="3">
    <location>
        <position position="109"/>
    </location>
</feature>
<reference evidence="3" key="1">
    <citation type="submission" date="2019-11" db="EMBL/GenBank/DDBJ databases">
        <title>Microbial mats filling the niche in hypersaline microbial mats.</title>
        <authorList>
            <person name="Wong H.L."/>
            <person name="Macleod F.I."/>
            <person name="White R.A. III"/>
            <person name="Burns B.P."/>
        </authorList>
    </citation>
    <scope>NUCLEOTIDE SEQUENCE</scope>
    <source>
        <strain evidence="3">Rbin_158</strain>
    </source>
</reference>
<dbReference type="Pfam" id="PF00106">
    <property type="entry name" value="adh_short"/>
    <property type="match status" value="1"/>
</dbReference>
<evidence type="ECO:0000256" key="1">
    <source>
        <dbReference type="ARBA" id="ARBA00006484"/>
    </source>
</evidence>
<evidence type="ECO:0000256" key="2">
    <source>
        <dbReference type="ARBA" id="ARBA00023002"/>
    </source>
</evidence>
<comment type="similarity">
    <text evidence="1">Belongs to the short-chain dehydrogenases/reductases (SDR) family.</text>
</comment>
<evidence type="ECO:0000313" key="3">
    <source>
        <dbReference type="EMBL" id="MBD3327021.1"/>
    </source>
</evidence>
<dbReference type="InterPro" id="IPR036291">
    <property type="entry name" value="NAD(P)-bd_dom_sf"/>
</dbReference>
<dbReference type="AlphaFoldDB" id="A0A9D5JZV3"/>
<proteinExistence type="inferred from homology"/>
<dbReference type="Gene3D" id="3.40.50.720">
    <property type="entry name" value="NAD(P)-binding Rossmann-like Domain"/>
    <property type="match status" value="1"/>
</dbReference>
<organism evidence="3 4">
    <name type="scientific">candidate division KSB3 bacterium</name>
    <dbReference type="NCBI Taxonomy" id="2044937"/>
    <lineage>
        <taxon>Bacteria</taxon>
        <taxon>candidate division KSB3</taxon>
    </lineage>
</organism>
<dbReference type="EMBL" id="WJJP01000674">
    <property type="protein sequence ID" value="MBD3327021.1"/>
    <property type="molecule type" value="Genomic_DNA"/>
</dbReference>
<dbReference type="PRINTS" id="PR00081">
    <property type="entry name" value="GDHRDH"/>
</dbReference>
<keyword evidence="2" id="KW-0560">Oxidoreductase</keyword>
<dbReference type="Proteomes" id="UP000649604">
    <property type="component" value="Unassembled WGS sequence"/>
</dbReference>
<evidence type="ECO:0000313" key="4">
    <source>
        <dbReference type="Proteomes" id="UP000649604"/>
    </source>
</evidence>
<dbReference type="GO" id="GO:0016491">
    <property type="term" value="F:oxidoreductase activity"/>
    <property type="evidence" value="ECO:0007669"/>
    <property type="project" value="UniProtKB-KW"/>
</dbReference>